<gene>
    <name evidence="4" type="primary">109544907</name>
    <name evidence="3" type="ORF">YQE_12401</name>
</gene>
<feature type="domain" description="AB hydrolase-1" evidence="2">
    <location>
        <begin position="148"/>
        <end position="233"/>
    </location>
</feature>
<accession>N6TRS2</accession>
<keyword evidence="1" id="KW-0812">Transmembrane</keyword>
<dbReference type="Proteomes" id="UP000019118">
    <property type="component" value="Unassembled WGS sequence"/>
</dbReference>
<sequence length="383" mass="43860">MGDSKCCCCCKKRRYSQDSSSPESDDNETAKERPVWQKILIWSLAVLFIILFLVFLLIWVVVPIIFWTSISFQRFMIFYPIDSPKDPQFDDPEKYGIDNVYNTYITVRDYYDNNTLTQIGAWLILPENLQNSPSNDVSQIIRESQYDLLVFLHGVYANRAKPIAQYKVFRKKFLVLAIDHRGYGDSGSNVQMLEHGMINDHLQIYDWILAKNFTKNIYYWGHSLGGALSCHIVRALKERNNAVPTGLILESTFTTLVEAIENNAVGKIYSWLAYFNATILNPLDENGFHFYSTTHILHVDCPIMILHAEDDGMIPSALGEKLANISSVERDSATQGSVTTHIFSSDYGYGHNYITSDTNIPQYIEDFKEVCESFTQQGPRSRD</sequence>
<feature type="transmembrane region" description="Helical" evidence="1">
    <location>
        <begin position="39"/>
        <end position="67"/>
    </location>
</feature>
<reference evidence="4" key="2">
    <citation type="submission" date="2024-08" db="UniProtKB">
        <authorList>
            <consortium name="EnsemblMetazoa"/>
        </authorList>
    </citation>
    <scope>IDENTIFICATION</scope>
</reference>
<evidence type="ECO:0000259" key="2">
    <source>
        <dbReference type="Pfam" id="PF00561"/>
    </source>
</evidence>
<feature type="non-terminal residue" evidence="3">
    <location>
        <position position="1"/>
    </location>
</feature>
<dbReference type="Pfam" id="PF00561">
    <property type="entry name" value="Abhydrolase_1"/>
    <property type="match status" value="1"/>
</dbReference>
<dbReference type="InterPro" id="IPR029058">
    <property type="entry name" value="AB_hydrolase_fold"/>
</dbReference>
<dbReference type="Gene3D" id="3.40.50.1820">
    <property type="entry name" value="alpha/beta hydrolase"/>
    <property type="match status" value="1"/>
</dbReference>
<dbReference type="SUPFAM" id="SSF53474">
    <property type="entry name" value="alpha/beta-Hydrolases"/>
    <property type="match status" value="1"/>
</dbReference>
<keyword evidence="5" id="KW-1185">Reference proteome</keyword>
<dbReference type="HOGENOM" id="CLU_029375_1_0_1"/>
<dbReference type="GO" id="GO:0004622">
    <property type="term" value="F:phosphatidylcholine lysophospholipase activity"/>
    <property type="evidence" value="ECO:0007669"/>
    <property type="project" value="TreeGrafter"/>
</dbReference>
<dbReference type="GO" id="GO:0047372">
    <property type="term" value="F:monoacylglycerol lipase activity"/>
    <property type="evidence" value="ECO:0007669"/>
    <property type="project" value="TreeGrafter"/>
</dbReference>
<dbReference type="AlphaFoldDB" id="N6TRS2"/>
<evidence type="ECO:0000313" key="5">
    <source>
        <dbReference type="Proteomes" id="UP000019118"/>
    </source>
</evidence>
<dbReference type="OrthoDB" id="10249433at2759"/>
<dbReference type="EnsemblMetazoa" id="XM_019915331.1">
    <property type="protein sequence ID" value="XP_019770890.1"/>
    <property type="gene ID" value="LOC109544907"/>
</dbReference>
<dbReference type="GO" id="GO:0006660">
    <property type="term" value="P:phosphatidylserine catabolic process"/>
    <property type="evidence" value="ECO:0007669"/>
    <property type="project" value="TreeGrafter"/>
</dbReference>
<proteinExistence type="predicted"/>
<dbReference type="PANTHER" id="PTHR12277">
    <property type="entry name" value="ALPHA/BETA HYDROLASE DOMAIN-CONTAINING PROTEIN"/>
    <property type="match status" value="1"/>
</dbReference>
<dbReference type="InterPro" id="IPR000073">
    <property type="entry name" value="AB_hydrolase_1"/>
</dbReference>
<keyword evidence="1" id="KW-0472">Membrane</keyword>
<keyword evidence="1" id="KW-1133">Transmembrane helix</keyword>
<organism evidence="3">
    <name type="scientific">Dendroctonus ponderosae</name>
    <name type="common">Mountain pine beetle</name>
    <dbReference type="NCBI Taxonomy" id="77166"/>
    <lineage>
        <taxon>Eukaryota</taxon>
        <taxon>Metazoa</taxon>
        <taxon>Ecdysozoa</taxon>
        <taxon>Arthropoda</taxon>
        <taxon>Hexapoda</taxon>
        <taxon>Insecta</taxon>
        <taxon>Pterygota</taxon>
        <taxon>Neoptera</taxon>
        <taxon>Endopterygota</taxon>
        <taxon>Coleoptera</taxon>
        <taxon>Polyphaga</taxon>
        <taxon>Cucujiformia</taxon>
        <taxon>Curculionidae</taxon>
        <taxon>Scolytinae</taxon>
        <taxon>Dendroctonus</taxon>
    </lineage>
</organism>
<dbReference type="EMBL" id="KB741280">
    <property type="protein sequence ID" value="ENN71001.1"/>
    <property type="molecule type" value="Genomic_DNA"/>
</dbReference>
<protein>
    <recommendedName>
        <fullName evidence="2">AB hydrolase-1 domain-containing protein</fullName>
    </recommendedName>
</protein>
<dbReference type="GO" id="GO:0052651">
    <property type="term" value="P:monoacylglycerol catabolic process"/>
    <property type="evidence" value="ECO:0007669"/>
    <property type="project" value="TreeGrafter"/>
</dbReference>
<evidence type="ECO:0000313" key="3">
    <source>
        <dbReference type="EMBL" id="ENN71001.1"/>
    </source>
</evidence>
<reference evidence="3 5" key="1">
    <citation type="journal article" date="2013" name="Genome Biol.">
        <title>Draft genome of the mountain pine beetle, Dendroctonus ponderosae Hopkins, a major forest pest.</title>
        <authorList>
            <person name="Keeling C.I."/>
            <person name="Yuen M.M."/>
            <person name="Liao N.Y."/>
            <person name="Docking T.R."/>
            <person name="Chan S.K."/>
            <person name="Taylor G.A."/>
            <person name="Palmquist D.L."/>
            <person name="Jackman S.D."/>
            <person name="Nguyen A."/>
            <person name="Li M."/>
            <person name="Henderson H."/>
            <person name="Janes J.K."/>
            <person name="Zhao Y."/>
            <person name="Pandoh P."/>
            <person name="Moore R."/>
            <person name="Sperling F.A."/>
            <person name="Huber D.P."/>
            <person name="Birol I."/>
            <person name="Jones S.J."/>
            <person name="Bohlmann J."/>
        </authorList>
    </citation>
    <scope>NUCLEOTIDE SEQUENCE</scope>
</reference>
<dbReference type="KEGG" id="dpa:109544907"/>
<name>N6TRS2_DENPD</name>
<dbReference type="OMA" id="WWDMVVR"/>
<dbReference type="GO" id="GO:0005789">
    <property type="term" value="C:endoplasmic reticulum membrane"/>
    <property type="evidence" value="ECO:0007669"/>
    <property type="project" value="TreeGrafter"/>
</dbReference>
<evidence type="ECO:0000256" key="1">
    <source>
        <dbReference type="SAM" id="Phobius"/>
    </source>
</evidence>
<evidence type="ECO:0000313" key="4">
    <source>
        <dbReference type="EnsemblMetazoa" id="XP_019770890.1"/>
    </source>
</evidence>
<dbReference type="PANTHER" id="PTHR12277:SF194">
    <property type="entry name" value="FI04476P"/>
    <property type="match status" value="1"/>
</dbReference>